<feature type="domain" description="Stress-response A/B barrel" evidence="1">
    <location>
        <begin position="2"/>
        <end position="98"/>
    </location>
</feature>
<reference evidence="2 3" key="1">
    <citation type="submission" date="2017-11" db="EMBL/GenBank/DDBJ databases">
        <title>Animal gut microbial communities from fecal samples from Wisconsin, USA.</title>
        <authorList>
            <person name="Neumann A."/>
        </authorList>
    </citation>
    <scope>NUCLEOTIDE SEQUENCE [LARGE SCALE GENOMIC DNA]</scope>
    <source>
        <strain evidence="2 3">UWS3</strain>
    </source>
</reference>
<dbReference type="AlphaFoldDB" id="A0A2M9A911"/>
<dbReference type="InterPro" id="IPR011008">
    <property type="entry name" value="Dimeric_a/b-barrel"/>
</dbReference>
<dbReference type="SUPFAM" id="SSF54909">
    <property type="entry name" value="Dimeric alpha+beta barrel"/>
    <property type="match status" value="1"/>
</dbReference>
<proteinExistence type="predicted"/>
<evidence type="ECO:0000259" key="1">
    <source>
        <dbReference type="PROSITE" id="PS51502"/>
    </source>
</evidence>
<dbReference type="PANTHER" id="PTHR37832:SF1">
    <property type="entry name" value="STRESS-RESPONSE A_B BARREL DOMAIN-CONTAINING PROTEIN"/>
    <property type="match status" value="1"/>
</dbReference>
<gene>
    <name evidence="2" type="ORF">BGX16_2235</name>
</gene>
<dbReference type="OrthoDB" id="9808130at2"/>
<dbReference type="InterPro" id="IPR013097">
    <property type="entry name" value="Dabb"/>
</dbReference>
<dbReference type="Proteomes" id="UP000231134">
    <property type="component" value="Unassembled WGS sequence"/>
</dbReference>
<name>A0A2M9A911_9BACT</name>
<dbReference type="SMART" id="SM00886">
    <property type="entry name" value="Dabb"/>
    <property type="match status" value="1"/>
</dbReference>
<dbReference type="RefSeq" id="WP_100426091.1">
    <property type="nucleotide sequence ID" value="NZ_JAQXKX010000051.1"/>
</dbReference>
<accession>A0A2M9A911</accession>
<comment type="caution">
    <text evidence="2">The sequence shown here is derived from an EMBL/GenBank/DDBJ whole genome shotgun (WGS) entry which is preliminary data.</text>
</comment>
<sequence>MIKHIVLWKLKAEAEGATAAENGKKIVEKFKALEGKVPGLVSIESGVDFNRSAAAWDVGLLTSFNTKADLDFYQDFPAHVEIKHFMAKVASDRCVIDYEV</sequence>
<dbReference type="Gene3D" id="3.30.70.100">
    <property type="match status" value="1"/>
</dbReference>
<evidence type="ECO:0000313" key="3">
    <source>
        <dbReference type="Proteomes" id="UP000231134"/>
    </source>
</evidence>
<dbReference type="PANTHER" id="PTHR37832">
    <property type="entry name" value="BLL2683 PROTEIN"/>
    <property type="match status" value="1"/>
</dbReference>
<evidence type="ECO:0000313" key="2">
    <source>
        <dbReference type="EMBL" id="PJJ42216.1"/>
    </source>
</evidence>
<dbReference type="EMBL" id="PGEX01000001">
    <property type="protein sequence ID" value="PJJ42216.1"/>
    <property type="molecule type" value="Genomic_DNA"/>
</dbReference>
<dbReference type="PROSITE" id="PS51502">
    <property type="entry name" value="S_R_A_B_BARREL"/>
    <property type="match status" value="1"/>
</dbReference>
<organism evidence="2 3">
    <name type="scientific">Hallerella succinigenes</name>
    <dbReference type="NCBI Taxonomy" id="1896222"/>
    <lineage>
        <taxon>Bacteria</taxon>
        <taxon>Pseudomonadati</taxon>
        <taxon>Fibrobacterota</taxon>
        <taxon>Fibrobacteria</taxon>
        <taxon>Fibrobacterales</taxon>
        <taxon>Fibrobacteraceae</taxon>
        <taxon>Hallerella</taxon>
    </lineage>
</organism>
<keyword evidence="3" id="KW-1185">Reference proteome</keyword>
<protein>
    <submittedName>
        <fullName evidence="2">Stress responsive alpha/beta barrel protein</fullName>
    </submittedName>
</protein>
<dbReference type="Pfam" id="PF07876">
    <property type="entry name" value="Dabb"/>
    <property type="match status" value="1"/>
</dbReference>